<proteinExistence type="predicted"/>
<reference evidence="1 2" key="1">
    <citation type="journal article" date="2024" name="bioRxiv">
        <title>A reference genome for Trichogramma kaykai: A tiny desert-dwelling parasitoid wasp with competing sex-ratio distorters.</title>
        <authorList>
            <person name="Culotta J."/>
            <person name="Lindsey A.R."/>
        </authorList>
    </citation>
    <scope>NUCLEOTIDE SEQUENCE [LARGE SCALE GENOMIC DNA]</scope>
    <source>
        <strain evidence="1 2">KSX58</strain>
    </source>
</reference>
<evidence type="ECO:0000313" key="2">
    <source>
        <dbReference type="Proteomes" id="UP001627154"/>
    </source>
</evidence>
<accession>A0ABD2W0X8</accession>
<dbReference type="AlphaFoldDB" id="A0ABD2W0X8"/>
<keyword evidence="2" id="KW-1185">Reference proteome</keyword>
<evidence type="ECO:0000313" key="1">
    <source>
        <dbReference type="EMBL" id="KAL3386593.1"/>
    </source>
</evidence>
<comment type="caution">
    <text evidence="1">The sequence shown here is derived from an EMBL/GenBank/DDBJ whole genome shotgun (WGS) entry which is preliminary data.</text>
</comment>
<sequence length="135" mass="15180">MAAVDTSNYTNIVSKTTSQRKYYIVSTVGPALRYTISRQRDTDLVSASMKFYSRFRDCEGPRYGPSFIAAPASSGDAKFARVRQDENRQKDIVRASKLLVGTRGEKFSVLFSSQALEADAEMFQIFLLTDKKIVE</sequence>
<dbReference type="Proteomes" id="UP001627154">
    <property type="component" value="Unassembled WGS sequence"/>
</dbReference>
<organism evidence="1 2">
    <name type="scientific">Trichogramma kaykai</name>
    <dbReference type="NCBI Taxonomy" id="54128"/>
    <lineage>
        <taxon>Eukaryota</taxon>
        <taxon>Metazoa</taxon>
        <taxon>Ecdysozoa</taxon>
        <taxon>Arthropoda</taxon>
        <taxon>Hexapoda</taxon>
        <taxon>Insecta</taxon>
        <taxon>Pterygota</taxon>
        <taxon>Neoptera</taxon>
        <taxon>Endopterygota</taxon>
        <taxon>Hymenoptera</taxon>
        <taxon>Apocrita</taxon>
        <taxon>Proctotrupomorpha</taxon>
        <taxon>Chalcidoidea</taxon>
        <taxon>Trichogrammatidae</taxon>
        <taxon>Trichogramma</taxon>
    </lineage>
</organism>
<name>A0ABD2W0X8_9HYME</name>
<gene>
    <name evidence="1" type="ORF">TKK_018084</name>
</gene>
<dbReference type="EMBL" id="JBJJXI010000146">
    <property type="protein sequence ID" value="KAL3386593.1"/>
    <property type="molecule type" value="Genomic_DNA"/>
</dbReference>
<protein>
    <submittedName>
        <fullName evidence="1">Uncharacterized protein</fullName>
    </submittedName>
</protein>